<dbReference type="PANTHER" id="PTHR31159:SF1">
    <property type="entry name" value="COMM DOMAIN-CONTAINING PROTEIN 3"/>
    <property type="match status" value="1"/>
</dbReference>
<evidence type="ECO:0000313" key="5">
    <source>
        <dbReference type="Proteomes" id="UP000504602"/>
    </source>
</evidence>
<feature type="domain" description="COMM" evidence="4">
    <location>
        <begin position="331"/>
        <end position="400"/>
    </location>
</feature>
<evidence type="ECO:0000313" key="6">
    <source>
        <dbReference type="RefSeq" id="XP_030922694.1"/>
    </source>
</evidence>
<comment type="similarity">
    <text evidence="2">Belongs to the COMM domain-containing protein 3 family.</text>
</comment>
<evidence type="ECO:0000256" key="3">
    <source>
        <dbReference type="SAM" id="MobiDB-lite"/>
    </source>
</evidence>
<proteinExistence type="inferred from homology"/>
<dbReference type="AlphaFoldDB" id="A0A8N5F3A0"/>
<name>A0A8N5F3A0_GEOFO</name>
<dbReference type="InterPro" id="IPR037355">
    <property type="entry name" value="COMMD3"/>
</dbReference>
<gene>
    <name evidence="6" type="primary">COMMD3</name>
</gene>
<dbReference type="Pfam" id="PF21672">
    <property type="entry name" value="COMM_HN"/>
    <property type="match status" value="1"/>
</dbReference>
<dbReference type="OrthoDB" id="1917519at2759"/>
<dbReference type="Proteomes" id="UP000504602">
    <property type="component" value="Unplaced"/>
</dbReference>
<dbReference type="InterPro" id="IPR017920">
    <property type="entry name" value="COMM"/>
</dbReference>
<evidence type="ECO:0000256" key="2">
    <source>
        <dbReference type="ARBA" id="ARBA00093469"/>
    </source>
</evidence>
<dbReference type="CTD" id="23412"/>
<keyword evidence="5" id="KW-1185">Reference proteome</keyword>
<dbReference type="PANTHER" id="PTHR31159">
    <property type="entry name" value="COMM DOMAIN-CONTAINING PROTEIN 3"/>
    <property type="match status" value="1"/>
</dbReference>
<reference evidence="6" key="1">
    <citation type="submission" date="2025-08" db="UniProtKB">
        <authorList>
            <consortium name="RefSeq"/>
        </authorList>
    </citation>
    <scope>IDENTIFICATION</scope>
</reference>
<dbReference type="GO" id="GO:0006814">
    <property type="term" value="P:sodium ion transport"/>
    <property type="evidence" value="ECO:0007669"/>
    <property type="project" value="InterPro"/>
</dbReference>
<protein>
    <recommendedName>
        <fullName evidence="1">COMM domain-containing protein 3</fullName>
    </recommendedName>
</protein>
<accession>A0A8N5F3A0</accession>
<dbReference type="CDD" id="cd04751">
    <property type="entry name" value="Commd3"/>
    <property type="match status" value="1"/>
</dbReference>
<sequence length="402" mass="43032">MVGCRKAVLAAAVSPEEQKHDPDVFLLCCRGYAEGQGAGLPEALSHQTGSHVHFLQCYWGGDGVTIPGNVKNPEQIVALCYAWVGTVPCRRGMDLELSNAFSSLNGSMVASNYTPKHALAAYLPRKRHRLPLRAPGSEGDTRGAGSAAEPGGAGRRDGGAPRAPGKGLGGGGALSAARPRLVRLAPAGASAPHLLLCLLTPCLLLLSSRSETPNVFHFDVFVGKIAFKGRAAAFGTVCWGLANKCVISNSFILDDPDLKDIDPTVLKHCHAAAAMCILEAGKQKADISAISTCLEDCKLDKERIEQFCTEYQKNKDALEILLGSIGRSPLHITDVSWRLEYQIKNNQLHKTYQPSYLVTLNVESSDSGSHPDVSFSCTMEQLQDLVGKLKDAAKSLERATQM</sequence>
<dbReference type="RefSeq" id="XP_030922694.1">
    <property type="nucleotide sequence ID" value="XM_031066834.1"/>
</dbReference>
<dbReference type="PROSITE" id="PS51269">
    <property type="entry name" value="COMM"/>
    <property type="match status" value="1"/>
</dbReference>
<dbReference type="GeneID" id="102034614"/>
<organism evidence="5 6">
    <name type="scientific">Geospiza fortis</name>
    <name type="common">Medium ground-finch</name>
    <dbReference type="NCBI Taxonomy" id="48883"/>
    <lineage>
        <taxon>Eukaryota</taxon>
        <taxon>Metazoa</taxon>
        <taxon>Chordata</taxon>
        <taxon>Craniata</taxon>
        <taxon>Vertebrata</taxon>
        <taxon>Euteleostomi</taxon>
        <taxon>Archelosauria</taxon>
        <taxon>Archosauria</taxon>
        <taxon>Dinosauria</taxon>
        <taxon>Saurischia</taxon>
        <taxon>Theropoda</taxon>
        <taxon>Coelurosauria</taxon>
        <taxon>Aves</taxon>
        <taxon>Neognathae</taxon>
        <taxon>Neoaves</taxon>
        <taxon>Telluraves</taxon>
        <taxon>Australaves</taxon>
        <taxon>Passeriformes</taxon>
        <taxon>Thraupidae</taxon>
        <taxon>Geospiza</taxon>
    </lineage>
</organism>
<feature type="region of interest" description="Disordered" evidence="3">
    <location>
        <begin position="131"/>
        <end position="171"/>
    </location>
</feature>
<evidence type="ECO:0000256" key="1">
    <source>
        <dbReference type="ARBA" id="ARBA00016548"/>
    </source>
</evidence>
<dbReference type="Pfam" id="PF07258">
    <property type="entry name" value="COMM_domain"/>
    <property type="match status" value="1"/>
</dbReference>
<evidence type="ECO:0000259" key="4">
    <source>
        <dbReference type="PROSITE" id="PS51269"/>
    </source>
</evidence>